<name>A0A2T0RVK7_9RHOB</name>
<evidence type="ECO:0000313" key="2">
    <source>
        <dbReference type="EMBL" id="PRY25211.1"/>
    </source>
</evidence>
<accession>A0A2T0RVK7</accession>
<dbReference type="EMBL" id="PVTD01000002">
    <property type="protein sequence ID" value="PRY25211.1"/>
    <property type="molecule type" value="Genomic_DNA"/>
</dbReference>
<organism evidence="2 3">
    <name type="scientific">Aliiruegeria haliotis</name>
    <dbReference type="NCBI Taxonomy" id="1280846"/>
    <lineage>
        <taxon>Bacteria</taxon>
        <taxon>Pseudomonadati</taxon>
        <taxon>Pseudomonadota</taxon>
        <taxon>Alphaproteobacteria</taxon>
        <taxon>Rhodobacterales</taxon>
        <taxon>Roseobacteraceae</taxon>
        <taxon>Aliiruegeria</taxon>
    </lineage>
</organism>
<keyword evidence="1" id="KW-0732">Signal</keyword>
<evidence type="ECO:0008006" key="4">
    <source>
        <dbReference type="Google" id="ProtNLM"/>
    </source>
</evidence>
<dbReference type="AlphaFoldDB" id="A0A2T0RVK7"/>
<evidence type="ECO:0000313" key="3">
    <source>
        <dbReference type="Proteomes" id="UP000239480"/>
    </source>
</evidence>
<sequence length="206" mass="22494">MRAPLISALLFALPAAGAETGAECPTRSALEAGESAYVTYPDSSIVALKWIGEGMVQETTRYPDGDGDFRMISMGGVFIIDEVDMDGDREMGPTRISTRYPPDMFDRVPLSPEQEFKVVAVNRFADGTESEEEYLSVQTGNTAEVMVGACSYTAFPVLITYRWQGGEFTSMLSHLPTLGLSVEMARIDEGTDPEPFAPHHFTLAHP</sequence>
<keyword evidence="3" id="KW-1185">Reference proteome</keyword>
<comment type="caution">
    <text evidence="2">The sequence shown here is derived from an EMBL/GenBank/DDBJ whole genome shotgun (WGS) entry which is preliminary data.</text>
</comment>
<protein>
    <recommendedName>
        <fullName evidence="4">DUF4412 domain-containing protein</fullName>
    </recommendedName>
</protein>
<dbReference type="Proteomes" id="UP000239480">
    <property type="component" value="Unassembled WGS sequence"/>
</dbReference>
<gene>
    <name evidence="2" type="ORF">CLV78_102388</name>
</gene>
<dbReference type="OrthoDB" id="7832166at2"/>
<dbReference type="RefSeq" id="WP_106204132.1">
    <property type="nucleotide sequence ID" value="NZ_PVTD01000002.1"/>
</dbReference>
<evidence type="ECO:0000256" key="1">
    <source>
        <dbReference type="SAM" id="SignalP"/>
    </source>
</evidence>
<feature type="chain" id="PRO_5015709390" description="DUF4412 domain-containing protein" evidence="1">
    <location>
        <begin position="19"/>
        <end position="206"/>
    </location>
</feature>
<feature type="signal peptide" evidence="1">
    <location>
        <begin position="1"/>
        <end position="18"/>
    </location>
</feature>
<reference evidence="2 3" key="1">
    <citation type="submission" date="2018-03" db="EMBL/GenBank/DDBJ databases">
        <title>Genomic Encyclopedia of Archaeal and Bacterial Type Strains, Phase II (KMG-II): from individual species to whole genera.</title>
        <authorList>
            <person name="Goeker M."/>
        </authorList>
    </citation>
    <scope>NUCLEOTIDE SEQUENCE [LARGE SCALE GENOMIC DNA]</scope>
    <source>
        <strain evidence="2 3">DSM 29328</strain>
    </source>
</reference>
<proteinExistence type="predicted"/>